<comment type="caution">
    <text evidence="2">The sequence shown here is derived from an EMBL/GenBank/DDBJ whole genome shotgun (WGS) entry which is preliminary data.</text>
</comment>
<accession>A0A081S341</accession>
<gene>
    <name evidence="2" type="ORF">AAA799E16_02013</name>
</gene>
<dbReference type="InterPro" id="IPR037188">
    <property type="entry name" value="Sdo1/SBDS_central_sf"/>
</dbReference>
<dbReference type="EMBL" id="JNVL01000108">
    <property type="protein sequence ID" value="KER05344.1"/>
    <property type="molecule type" value="Genomic_DNA"/>
</dbReference>
<keyword evidence="3" id="KW-1185">Reference proteome</keyword>
<organism evidence="2 3">
    <name type="scientific">Marine Group I thaumarchaeote SCGC AAA799-E16</name>
    <dbReference type="NCBI Taxonomy" id="1502292"/>
    <lineage>
        <taxon>Archaea</taxon>
        <taxon>Nitrososphaerota</taxon>
        <taxon>Marine Group I</taxon>
    </lineage>
</organism>
<name>A0A081S341_9ARCH</name>
<dbReference type="Gene3D" id="3.30.1250.10">
    <property type="entry name" value="Ribosome maturation protein SBDS, N-terminal domain"/>
    <property type="match status" value="1"/>
</dbReference>
<dbReference type="Proteomes" id="UP000028027">
    <property type="component" value="Unassembled WGS sequence"/>
</dbReference>
<dbReference type="PANTHER" id="PTHR10927">
    <property type="entry name" value="RIBOSOME MATURATION PROTEIN SBDS"/>
    <property type="match status" value="1"/>
</dbReference>
<sequence length="105" mass="11942">MADVTVARFSFEGEKFEILVKPDPALEYKLGKKKDISAILVSDDIYTDSGKGTKPSTEKLLKAFKTEDQTEIARIIMQKGDLNLTTDQRRKMIDDKKKQIVEYIA</sequence>
<dbReference type="InterPro" id="IPR039100">
    <property type="entry name" value="Sdo1/SBDS-like"/>
</dbReference>
<reference evidence="2 3" key="1">
    <citation type="submission" date="2014-06" db="EMBL/GenBank/DDBJ databases">
        <authorList>
            <person name="Ngugi D.K."/>
            <person name="Blom J."/>
            <person name="Alam I."/>
            <person name="Rashid M."/>
            <person name="Ba Alawi W."/>
            <person name="Zhang G."/>
            <person name="Hikmawan T."/>
            <person name="Guan Y."/>
            <person name="Antunes A."/>
            <person name="Siam R."/>
            <person name="Eldorry H."/>
            <person name="Bajic V."/>
            <person name="Stingl U."/>
        </authorList>
    </citation>
    <scope>NUCLEOTIDE SEQUENCE [LARGE SCALE GENOMIC DNA]</scope>
    <source>
        <strain evidence="2">SCGC AAA799-E16</strain>
    </source>
</reference>
<dbReference type="SUPFAM" id="SSF89895">
    <property type="entry name" value="FYSH domain"/>
    <property type="match status" value="1"/>
</dbReference>
<dbReference type="SUPFAM" id="SSF109728">
    <property type="entry name" value="Hypothetical protein AF0491, middle domain"/>
    <property type="match status" value="1"/>
</dbReference>
<dbReference type="Pfam" id="PF01172">
    <property type="entry name" value="SBDS_N"/>
    <property type="match status" value="1"/>
</dbReference>
<protein>
    <submittedName>
        <fullName evidence="2">Ribosome maturation protein SDO1</fullName>
    </submittedName>
</protein>
<feature type="domain" description="Ribosome maturation protein SDO1/SBDS N-terminal" evidence="1">
    <location>
        <begin position="4"/>
        <end position="90"/>
    </location>
</feature>
<proteinExistence type="predicted"/>
<evidence type="ECO:0000313" key="2">
    <source>
        <dbReference type="EMBL" id="KER05344.1"/>
    </source>
</evidence>
<feature type="non-terminal residue" evidence="2">
    <location>
        <position position="105"/>
    </location>
</feature>
<dbReference type="InterPro" id="IPR036786">
    <property type="entry name" value="Ribosome_mat_SBDS_N_sf"/>
</dbReference>
<evidence type="ECO:0000313" key="3">
    <source>
        <dbReference type="Proteomes" id="UP000028027"/>
    </source>
</evidence>
<dbReference type="AlphaFoldDB" id="A0A081S341"/>
<evidence type="ECO:0000259" key="1">
    <source>
        <dbReference type="Pfam" id="PF01172"/>
    </source>
</evidence>
<dbReference type="InterPro" id="IPR019783">
    <property type="entry name" value="SDO1/SBDS_N"/>
</dbReference>
<dbReference type="PANTHER" id="PTHR10927:SF4">
    <property type="entry name" value="RIBOSOME MATURATION PROTEIN SDO1 HOMOLOG"/>
    <property type="match status" value="1"/>
</dbReference>